<dbReference type="InterPro" id="IPR013762">
    <property type="entry name" value="Integrase-like_cat_sf"/>
</dbReference>
<dbReference type="InterPro" id="IPR002104">
    <property type="entry name" value="Integrase_catalytic"/>
</dbReference>
<dbReference type="eggNOG" id="COG4974">
    <property type="taxonomic scope" value="Bacteria"/>
</dbReference>
<dbReference type="Pfam" id="PF13102">
    <property type="entry name" value="Phage_int_SAM_5"/>
    <property type="match status" value="1"/>
</dbReference>
<keyword evidence="3" id="KW-0233">DNA recombination</keyword>
<dbReference type="InterPro" id="IPR011010">
    <property type="entry name" value="DNA_brk_join_enz"/>
</dbReference>
<dbReference type="AlphaFoldDB" id="C3L3W9"/>
<dbReference type="Pfam" id="PF00589">
    <property type="entry name" value="Phage_integrase"/>
    <property type="match status" value="1"/>
</dbReference>
<reference evidence="5 6" key="1">
    <citation type="journal article" date="2010" name="J. Bacteriol.">
        <title>The genome of the amoeba symbiont 'Candidatus Amoebophilus asiaticus' reveals common mechanisms for host cell interaction among amoeba-associated bacteria.</title>
        <authorList>
            <person name="Schmitz-Esser S."/>
            <person name="Tischler P."/>
            <person name="Arnold R."/>
            <person name="Montanaro J."/>
            <person name="Wagner M."/>
            <person name="Rattei T."/>
            <person name="Horn M."/>
        </authorList>
    </citation>
    <scope>NUCLEOTIDE SEQUENCE [LARGE SCALE GENOMIC DNA]</scope>
    <source>
        <strain evidence="5 6">5a2</strain>
    </source>
</reference>
<dbReference type="SUPFAM" id="SSF56349">
    <property type="entry name" value="DNA breaking-rejoining enzymes"/>
    <property type="match status" value="1"/>
</dbReference>
<evidence type="ECO:0000259" key="4">
    <source>
        <dbReference type="PROSITE" id="PS51898"/>
    </source>
</evidence>
<dbReference type="Pfam" id="PF17293">
    <property type="entry name" value="Arm-DNA-bind_5"/>
    <property type="match status" value="1"/>
</dbReference>
<dbReference type="STRING" id="452471.Aasi_1729"/>
<gene>
    <name evidence="5" type="ordered locus">Aasi_1729</name>
</gene>
<feature type="domain" description="Tyr recombinase" evidence="4">
    <location>
        <begin position="210"/>
        <end position="401"/>
    </location>
</feature>
<name>C3L3W9_AMOA5</name>
<keyword evidence="6" id="KW-1185">Reference proteome</keyword>
<dbReference type="PROSITE" id="PS51898">
    <property type="entry name" value="TYR_RECOMBINASE"/>
    <property type="match status" value="1"/>
</dbReference>
<dbReference type="PANTHER" id="PTHR30349:SF64">
    <property type="entry name" value="PROPHAGE INTEGRASE INTD-RELATED"/>
    <property type="match status" value="1"/>
</dbReference>
<dbReference type="InterPro" id="IPR035386">
    <property type="entry name" value="Arm-DNA-bind_5"/>
</dbReference>
<dbReference type="InterPro" id="IPR050090">
    <property type="entry name" value="Tyrosine_recombinase_XerCD"/>
</dbReference>
<dbReference type="RefSeq" id="WP_012472993.1">
    <property type="nucleotide sequence ID" value="NC_010830.1"/>
</dbReference>
<dbReference type="Proteomes" id="UP000001227">
    <property type="component" value="Chromosome"/>
</dbReference>
<accession>C3L3W9</accession>
<dbReference type="Gene3D" id="1.10.150.130">
    <property type="match status" value="1"/>
</dbReference>
<keyword evidence="2" id="KW-0238">DNA-binding</keyword>
<dbReference type="GO" id="GO:0015074">
    <property type="term" value="P:DNA integration"/>
    <property type="evidence" value="ECO:0007669"/>
    <property type="project" value="InterPro"/>
</dbReference>
<dbReference type="Gene3D" id="1.10.443.10">
    <property type="entry name" value="Intergrase catalytic core"/>
    <property type="match status" value="1"/>
</dbReference>
<dbReference type="HOGENOM" id="CLU_033139_0_1_10"/>
<evidence type="ECO:0000313" key="6">
    <source>
        <dbReference type="Proteomes" id="UP000001227"/>
    </source>
</evidence>
<sequence length="404" mass="46308">MKISIILYKSKTLADGSHPLMVRISQLKAKKYFSTSLSCQASLWDFDKHTPKRSHPDRKLLEAILAQKKASYHTKLLELESEQKTLSLQQLVQAIEEPRQTSQELFPFLSEVCENLVQSGKIGRARLYKRLLTSLKEFTGTKQLSFSDIDMPFLNSYEAFLYKQGLVENSIGTYFQVLRALLNKAIQAKRMKKEHYPFDNFSLGKFSTLTQKRAMSREDLQQIIALPLAADSKLQVARDYFLFSYYGQGMNFRDMATLKWKQIIKDCVVYTRLKTGKMMQFKLMSPALEILDRYKEHPSGHLDDFVFPILSKNEHVTPQQISNRINRVLRQVNASLKELAEAAKVPVHLTTYVARHTYATVLKQSGISTGVISEALGHKGEKITQTYLKSFSNEVIDEANSFLL</sequence>
<dbReference type="GO" id="GO:0006310">
    <property type="term" value="P:DNA recombination"/>
    <property type="evidence" value="ECO:0007669"/>
    <property type="project" value="UniProtKB-KW"/>
</dbReference>
<dbReference type="CDD" id="cd01185">
    <property type="entry name" value="INTN1_C_like"/>
    <property type="match status" value="1"/>
</dbReference>
<dbReference type="InterPro" id="IPR025269">
    <property type="entry name" value="SAM-like_dom"/>
</dbReference>
<protein>
    <recommendedName>
        <fullName evidence="4">Tyr recombinase domain-containing protein</fullName>
    </recommendedName>
</protein>
<proteinExistence type="inferred from homology"/>
<dbReference type="OrthoDB" id="1094492at2"/>
<dbReference type="PANTHER" id="PTHR30349">
    <property type="entry name" value="PHAGE INTEGRASE-RELATED"/>
    <property type="match status" value="1"/>
</dbReference>
<organism evidence="5 6">
    <name type="scientific">Amoebophilus asiaticus (strain 5a2)</name>
    <dbReference type="NCBI Taxonomy" id="452471"/>
    <lineage>
        <taxon>Bacteria</taxon>
        <taxon>Pseudomonadati</taxon>
        <taxon>Bacteroidota</taxon>
        <taxon>Cytophagia</taxon>
        <taxon>Cytophagales</taxon>
        <taxon>Amoebophilaceae</taxon>
        <taxon>Candidatus Amoebophilus</taxon>
    </lineage>
</organism>
<dbReference type="InterPro" id="IPR010998">
    <property type="entry name" value="Integrase_recombinase_N"/>
</dbReference>
<comment type="similarity">
    <text evidence="1">Belongs to the 'phage' integrase family.</text>
</comment>
<evidence type="ECO:0000256" key="3">
    <source>
        <dbReference type="ARBA" id="ARBA00023172"/>
    </source>
</evidence>
<evidence type="ECO:0000256" key="2">
    <source>
        <dbReference type="ARBA" id="ARBA00023125"/>
    </source>
</evidence>
<dbReference type="KEGG" id="aas:Aasi_1729"/>
<evidence type="ECO:0000313" key="5">
    <source>
        <dbReference type="EMBL" id="ACP21010.1"/>
    </source>
</evidence>
<dbReference type="GO" id="GO:0003677">
    <property type="term" value="F:DNA binding"/>
    <property type="evidence" value="ECO:0007669"/>
    <property type="project" value="UniProtKB-KW"/>
</dbReference>
<dbReference type="EMBL" id="CP001102">
    <property type="protein sequence ID" value="ACP21010.1"/>
    <property type="molecule type" value="Genomic_DNA"/>
</dbReference>
<evidence type="ECO:0000256" key="1">
    <source>
        <dbReference type="ARBA" id="ARBA00008857"/>
    </source>
</evidence>